<reference evidence="1 2" key="1">
    <citation type="journal article" date="2011" name="Proc. Natl. Acad. Sci. U.S.A.">
        <title>Evolutionary erosion of yeast sex chromosomes by mating-type switching accidents.</title>
        <authorList>
            <person name="Gordon J.L."/>
            <person name="Armisen D."/>
            <person name="Proux-Wera E."/>
            <person name="Oheigeartaigh S.S."/>
            <person name="Byrne K.P."/>
            <person name="Wolfe K.H."/>
        </authorList>
    </citation>
    <scope>NUCLEOTIDE SEQUENCE [LARGE SCALE GENOMIC DNA]</scope>
    <source>
        <strain evidence="2">ATCC 24235 / CBS 4417 / NBRC 1672 / NRRL Y-8282 / UCD 70-5</strain>
    </source>
</reference>
<organism evidence="1 2">
    <name type="scientific">Tetrapisispora phaffii (strain ATCC 24235 / CBS 4417 / NBRC 1672 / NRRL Y-8282 / UCD 70-5)</name>
    <name type="common">Yeast</name>
    <name type="synonym">Fabospora phaffii</name>
    <dbReference type="NCBI Taxonomy" id="1071381"/>
    <lineage>
        <taxon>Eukaryota</taxon>
        <taxon>Fungi</taxon>
        <taxon>Dikarya</taxon>
        <taxon>Ascomycota</taxon>
        <taxon>Saccharomycotina</taxon>
        <taxon>Saccharomycetes</taxon>
        <taxon>Saccharomycetales</taxon>
        <taxon>Saccharomycetaceae</taxon>
        <taxon>Tetrapisispora</taxon>
    </lineage>
</organism>
<dbReference type="RefSeq" id="XP_003687359.1">
    <property type="nucleotide sequence ID" value="XM_003687311.1"/>
</dbReference>
<dbReference type="OMA" id="WNTEINE"/>
<gene>
    <name evidence="1" type="primary">TPHA0J01030</name>
    <name evidence="1" type="ordered locus">TPHA_0J01030</name>
</gene>
<dbReference type="OrthoDB" id="4033625at2759"/>
<dbReference type="eggNOG" id="ENOG502RK42">
    <property type="taxonomic scope" value="Eukaryota"/>
</dbReference>
<accession>G8BYI3</accession>
<proteinExistence type="predicted"/>
<name>G8BYI3_TETPH</name>
<protein>
    <recommendedName>
        <fullName evidence="3">PCI domain-containing protein</fullName>
    </recommendedName>
</protein>
<dbReference type="KEGG" id="tpf:TPHA_0J01030"/>
<dbReference type="AlphaFoldDB" id="G8BYI3"/>
<dbReference type="Proteomes" id="UP000005666">
    <property type="component" value="Chromosome 10"/>
</dbReference>
<dbReference type="STRING" id="1071381.G8BYI3"/>
<dbReference type="HOGENOM" id="CLU_051217_0_0_1"/>
<evidence type="ECO:0000313" key="1">
    <source>
        <dbReference type="EMBL" id="CCE64925.1"/>
    </source>
</evidence>
<sequence>MSDTTHPVYVDRIHHLIALNIGTESEKNEWSKDVIDYMSRIQCFKTPYLNDFLEKYDRAKDVNDLVKTSMRCEDEWKEKVISHDYNGAISLLESRFSNSTSIYRKFELIAELYLLDKKFMQVEELEYRVCCSIINYDEIQKEEFDSYRKIRLILLASYWHQGRFSDCSITFFKFIEEDQGFLTFISEIEDVKAAECKTLLLKEEIIMYVVISTIVYIPINKYDVFLYLEDINELFKVFPLLRTCLQLLVKTRFNEFLKIWNSNIKEIFESSVFLYNSWHSVDFIMTSKLLFFYLRMSNQITINYLSETLGLEYGIVREQLTQLIEAGKLNFEITGDDVIFKPRHHFEDIILELNKNYEDINDILKKRNEKTGSVKQSIQDIISDNYNSTLSNTTTNDH</sequence>
<evidence type="ECO:0000313" key="2">
    <source>
        <dbReference type="Proteomes" id="UP000005666"/>
    </source>
</evidence>
<dbReference type="GeneID" id="11533010"/>
<keyword evidence="2" id="KW-1185">Reference proteome</keyword>
<evidence type="ECO:0008006" key="3">
    <source>
        <dbReference type="Google" id="ProtNLM"/>
    </source>
</evidence>
<dbReference type="EMBL" id="HE612865">
    <property type="protein sequence ID" value="CCE64925.1"/>
    <property type="molecule type" value="Genomic_DNA"/>
</dbReference>